<dbReference type="PANTHER" id="PTHR10826:SF1">
    <property type="entry name" value="COMPLEMENT COMPONENT 1 Q SUBCOMPONENT-BINDING PROTEIN, MITOCHONDRIAL"/>
    <property type="match status" value="1"/>
</dbReference>
<dbReference type="GO" id="GO:0005759">
    <property type="term" value="C:mitochondrial matrix"/>
    <property type="evidence" value="ECO:0007669"/>
    <property type="project" value="InterPro"/>
</dbReference>
<dbReference type="InterPro" id="IPR003428">
    <property type="entry name" value="MAM33"/>
</dbReference>
<evidence type="ECO:0008006" key="3">
    <source>
        <dbReference type="Google" id="ProtNLM"/>
    </source>
</evidence>
<dbReference type="GO" id="GO:0042256">
    <property type="term" value="P:cytosolic ribosome assembly"/>
    <property type="evidence" value="ECO:0007669"/>
    <property type="project" value="TreeGrafter"/>
</dbReference>
<sequence>MSAIRALRPVLRAAFRTPQLAARAAPRAVPALAVRSFHATLRARGSGETDGELAAALAAEHAYETESASDEKPEFLKNLEQDGVWSVKDVPGSDDVILSRKFGDEHIKLTFQVSDLDNAEPVESVDDDGAVLEDAVEPAYISSSLLVTKSASKKALLVDIAAQPDGFEITNVAVYEKGLAEQDGADADWQRRSKYMGPQFDTLDAAVQDAFQSFLAERGVDEALANFIVSYSEYKEQKDYVTWLADLKDFVNA</sequence>
<reference evidence="1 2" key="1">
    <citation type="journal article" date="2019" name="PLoS Genet.">
        <title>Convergent evolution of linked mating-type loci in basidiomycete fungi.</title>
        <authorList>
            <person name="Sun S."/>
            <person name="Coelho M.A."/>
            <person name="Heitman J."/>
            <person name="Nowrousian M."/>
        </authorList>
    </citation>
    <scope>NUCLEOTIDE SEQUENCE [LARGE SCALE GENOMIC DNA]</scope>
    <source>
        <strain evidence="1 2">CBS 4282</strain>
    </source>
</reference>
<dbReference type="EMBL" id="QKWK01000012">
    <property type="protein sequence ID" value="TXT04962.1"/>
    <property type="molecule type" value="Genomic_DNA"/>
</dbReference>
<dbReference type="Gene3D" id="3.10.280.10">
    <property type="entry name" value="Mitochondrial glycoprotein"/>
    <property type="match status" value="1"/>
</dbReference>
<accession>A0A7D8YZU2</accession>
<dbReference type="Proteomes" id="UP000473826">
    <property type="component" value="Unassembled WGS sequence"/>
</dbReference>
<gene>
    <name evidence="1" type="ORF">VHUM_03782</name>
</gene>
<name>A0A7D8YZU2_VANHU</name>
<dbReference type="Pfam" id="PF02330">
    <property type="entry name" value="MAM33"/>
    <property type="match status" value="1"/>
</dbReference>
<dbReference type="PANTHER" id="PTHR10826">
    <property type="entry name" value="COMPLEMENT COMPONENT 1"/>
    <property type="match status" value="1"/>
</dbReference>
<comment type="caution">
    <text evidence="1">The sequence shown here is derived from an EMBL/GenBank/DDBJ whole genome shotgun (WGS) entry which is preliminary data.</text>
</comment>
<dbReference type="AlphaFoldDB" id="A0A7D8YZU2"/>
<protein>
    <recommendedName>
        <fullName evidence="3">Mitochondrial glyco protein</fullName>
    </recommendedName>
</protein>
<organism evidence="1 2">
    <name type="scientific">Vanrija humicola</name>
    <name type="common">Yeast</name>
    <name type="synonym">Cryptococcus humicola</name>
    <dbReference type="NCBI Taxonomy" id="5417"/>
    <lineage>
        <taxon>Eukaryota</taxon>
        <taxon>Fungi</taxon>
        <taxon>Dikarya</taxon>
        <taxon>Basidiomycota</taxon>
        <taxon>Agaricomycotina</taxon>
        <taxon>Tremellomycetes</taxon>
        <taxon>Trichosporonales</taxon>
        <taxon>Trichosporonaceae</taxon>
        <taxon>Vanrija</taxon>
    </lineage>
</organism>
<dbReference type="OrthoDB" id="278212at2759"/>
<keyword evidence="2" id="KW-1185">Reference proteome</keyword>
<evidence type="ECO:0000313" key="2">
    <source>
        <dbReference type="Proteomes" id="UP000473826"/>
    </source>
</evidence>
<dbReference type="InterPro" id="IPR036561">
    <property type="entry name" value="MAM33_sf"/>
</dbReference>
<evidence type="ECO:0000313" key="1">
    <source>
        <dbReference type="EMBL" id="TXT04962.1"/>
    </source>
</evidence>
<dbReference type="SUPFAM" id="SSF54529">
    <property type="entry name" value="Mitochondrial glycoprotein MAM33-like"/>
    <property type="match status" value="1"/>
</dbReference>
<proteinExistence type="predicted"/>